<dbReference type="AlphaFoldDB" id="A0A0K0DNH6"/>
<feature type="transmembrane region" description="Helical" evidence="1">
    <location>
        <begin position="79"/>
        <end position="100"/>
    </location>
</feature>
<evidence type="ECO:0000256" key="1">
    <source>
        <dbReference type="SAM" id="Phobius"/>
    </source>
</evidence>
<evidence type="ECO:0000313" key="2">
    <source>
        <dbReference type="Proteomes" id="UP000035642"/>
    </source>
</evidence>
<keyword evidence="2" id="KW-1185">Reference proteome</keyword>
<evidence type="ECO:0000313" key="3">
    <source>
        <dbReference type="WBParaSite" id="ACAC_0001331301-mRNA-1"/>
    </source>
</evidence>
<feature type="transmembrane region" description="Helical" evidence="1">
    <location>
        <begin position="28"/>
        <end position="46"/>
    </location>
</feature>
<keyword evidence="1" id="KW-0472">Membrane</keyword>
<reference evidence="2" key="1">
    <citation type="submission" date="2012-09" db="EMBL/GenBank/DDBJ databases">
        <authorList>
            <person name="Martin A.A."/>
        </authorList>
    </citation>
    <scope>NUCLEOTIDE SEQUENCE</scope>
</reference>
<keyword evidence="1" id="KW-1133">Transmembrane helix</keyword>
<reference evidence="3" key="2">
    <citation type="submission" date="2017-02" db="UniProtKB">
        <authorList>
            <consortium name="WormBaseParasite"/>
        </authorList>
    </citation>
    <scope>IDENTIFICATION</scope>
</reference>
<name>A0A0K0DNH6_ANGCA</name>
<proteinExistence type="predicted"/>
<accession>A0A0K0DNH6</accession>
<protein>
    <submittedName>
        <fullName evidence="3">SSD domain-containing protein</fullName>
    </submittedName>
</protein>
<keyword evidence="1" id="KW-0812">Transmembrane</keyword>
<sequence>MACDGEKLGLNSNTERAFSGIVMPPSTYAVPVNCLLIGALSLVLPIGPLTAAMMLDAFLLVMATIGIMSSAAVLVVPNIIIKLLLLFLMLFIGCVSIDTFHTHYFKNSASVIIEIEVTYGGMRDSWPIELAR</sequence>
<dbReference type="Proteomes" id="UP000035642">
    <property type="component" value="Unassembled WGS sequence"/>
</dbReference>
<organism evidence="2 3">
    <name type="scientific">Angiostrongylus cantonensis</name>
    <name type="common">Rat lungworm</name>
    <dbReference type="NCBI Taxonomy" id="6313"/>
    <lineage>
        <taxon>Eukaryota</taxon>
        <taxon>Metazoa</taxon>
        <taxon>Ecdysozoa</taxon>
        <taxon>Nematoda</taxon>
        <taxon>Chromadorea</taxon>
        <taxon>Rhabditida</taxon>
        <taxon>Rhabditina</taxon>
        <taxon>Rhabditomorpha</taxon>
        <taxon>Strongyloidea</taxon>
        <taxon>Metastrongylidae</taxon>
        <taxon>Angiostrongylus</taxon>
    </lineage>
</organism>
<dbReference type="WBParaSite" id="ACAC_0001331301-mRNA-1">
    <property type="protein sequence ID" value="ACAC_0001331301-mRNA-1"/>
    <property type="gene ID" value="ACAC_0001331301"/>
</dbReference>
<feature type="transmembrane region" description="Helical" evidence="1">
    <location>
        <begin position="53"/>
        <end position="73"/>
    </location>
</feature>